<dbReference type="Pfam" id="PF11790">
    <property type="entry name" value="Glyco_hydro_cc"/>
    <property type="match status" value="1"/>
</dbReference>
<evidence type="ECO:0000313" key="2">
    <source>
        <dbReference type="EMBL" id="CAH1801469.1"/>
    </source>
</evidence>
<dbReference type="OrthoDB" id="43654at2759"/>
<keyword evidence="3" id="KW-1185">Reference proteome</keyword>
<evidence type="ECO:0000259" key="1">
    <source>
        <dbReference type="Pfam" id="PF11790"/>
    </source>
</evidence>
<accession>A0A8S4Q6F5</accession>
<name>A0A8S4Q6F5_OWEFU</name>
<proteinExistence type="predicted"/>
<dbReference type="InterPro" id="IPR017853">
    <property type="entry name" value="GH"/>
</dbReference>
<organism evidence="2 3">
    <name type="scientific">Owenia fusiformis</name>
    <name type="common">Polychaete worm</name>
    <dbReference type="NCBI Taxonomy" id="6347"/>
    <lineage>
        <taxon>Eukaryota</taxon>
        <taxon>Metazoa</taxon>
        <taxon>Spiralia</taxon>
        <taxon>Lophotrochozoa</taxon>
        <taxon>Annelida</taxon>
        <taxon>Polychaeta</taxon>
        <taxon>Sedentaria</taxon>
        <taxon>Canalipalpata</taxon>
        <taxon>Sabellida</taxon>
        <taxon>Oweniida</taxon>
        <taxon>Oweniidae</taxon>
        <taxon>Owenia</taxon>
    </lineage>
</organism>
<dbReference type="PANTHER" id="PTHR34154:SF3">
    <property type="entry name" value="ALKALI-SENSITIVE LINKAGE PROTEIN 1"/>
    <property type="match status" value="1"/>
</dbReference>
<dbReference type="SUPFAM" id="SSF51445">
    <property type="entry name" value="(Trans)glycosidases"/>
    <property type="match status" value="1"/>
</dbReference>
<gene>
    <name evidence="2" type="ORF">OFUS_LOCUS25258</name>
</gene>
<dbReference type="InterPro" id="IPR024655">
    <property type="entry name" value="Asl1_glyco_hydro_catalytic"/>
</dbReference>
<dbReference type="GO" id="GO:0071966">
    <property type="term" value="P:fungal-type cell wall polysaccharide metabolic process"/>
    <property type="evidence" value="ECO:0007669"/>
    <property type="project" value="TreeGrafter"/>
</dbReference>
<evidence type="ECO:0000313" key="3">
    <source>
        <dbReference type="Proteomes" id="UP000749559"/>
    </source>
</evidence>
<feature type="domain" description="Asl1-like glycosyl hydrolase catalytic" evidence="1">
    <location>
        <begin position="33"/>
        <end position="257"/>
    </location>
</feature>
<comment type="caution">
    <text evidence="2">The sequence shown here is derived from an EMBL/GenBank/DDBJ whole genome shotgun (WGS) entry which is preliminary data.</text>
</comment>
<protein>
    <recommendedName>
        <fullName evidence="1">Asl1-like glycosyl hydrolase catalytic domain-containing protein</fullName>
    </recommendedName>
</protein>
<reference evidence="2" key="1">
    <citation type="submission" date="2022-03" db="EMBL/GenBank/DDBJ databases">
        <authorList>
            <person name="Martin C."/>
        </authorList>
    </citation>
    <scope>NUCLEOTIDE SEQUENCE</scope>
</reference>
<dbReference type="EMBL" id="CAIIXF020000012">
    <property type="protein sequence ID" value="CAH1801469.1"/>
    <property type="molecule type" value="Genomic_DNA"/>
</dbReference>
<dbReference type="AlphaFoldDB" id="A0A8S4Q6F5"/>
<dbReference type="PANTHER" id="PTHR34154">
    <property type="entry name" value="ALKALI-SENSITIVE LINKAGE PROTEIN 1"/>
    <property type="match status" value="1"/>
</dbReference>
<sequence>MLHKVTDKSASPKSQKKGVCISPKNYKCGDTLAFNNVHWWYDWNLYGNYHKNKHCSNKQGQGRIPMIWTWSHRKNKLRFLSNSDKIILGFNEPNFVEQANLLPEEAADLWMEIQEKLPDVQLVSPSASTCVGSIDKCNSGAVKWFDRFFKACKNCEIKYLATHAYWCDPNMTMKYLEALWRRYKKQIWLTEFACPFKNTTEGQLEFMKAILPLFERAEYVYRYAWYSSRVPPHGWIPREASLLRYNDSTLTPLGIFYNKF</sequence>
<dbReference type="Proteomes" id="UP000749559">
    <property type="component" value="Unassembled WGS sequence"/>
</dbReference>
<dbReference type="InterPro" id="IPR053183">
    <property type="entry name" value="ASL1"/>
</dbReference>